<sequence length="201" mass="20916">MLFKSVIASFIAMLTLAQGIYASTDVTSKQVVGAFTTVTKASASINVAFSGVSTGMSFTQIQTVVTTVTTGFTAIITDVGSATTMLQNAHPLGPDDSDLVVNALLLFVKVHQDLLATVIAKHGILSQFFLGAPVAGVLRTLEAGVDAFAIVLIALIPSKGNEASAAFAKLKVSVESSITTYNQLCIPSLTYPTTMPICINL</sequence>
<evidence type="ECO:0000256" key="1">
    <source>
        <dbReference type="SAM" id="SignalP"/>
    </source>
</evidence>
<feature type="signal peptide" evidence="1">
    <location>
        <begin position="1"/>
        <end position="22"/>
    </location>
</feature>
<organism evidence="2 3">
    <name type="scientific">Pholiota conissans</name>
    <dbReference type="NCBI Taxonomy" id="109636"/>
    <lineage>
        <taxon>Eukaryota</taxon>
        <taxon>Fungi</taxon>
        <taxon>Dikarya</taxon>
        <taxon>Basidiomycota</taxon>
        <taxon>Agaricomycotina</taxon>
        <taxon>Agaricomycetes</taxon>
        <taxon>Agaricomycetidae</taxon>
        <taxon>Agaricales</taxon>
        <taxon>Agaricineae</taxon>
        <taxon>Strophariaceae</taxon>
        <taxon>Pholiota</taxon>
    </lineage>
</organism>
<protein>
    <submittedName>
        <fullName evidence="2">Uncharacterized protein</fullName>
    </submittedName>
</protein>
<name>A0A9P6CXT5_9AGAR</name>
<dbReference type="InterPro" id="IPR021054">
    <property type="entry name" value="Cell_wall_mannoprotein_1"/>
</dbReference>
<dbReference type="Proteomes" id="UP000807469">
    <property type="component" value="Unassembled WGS sequence"/>
</dbReference>
<dbReference type="Pfam" id="PF12296">
    <property type="entry name" value="HsbA"/>
    <property type="match status" value="1"/>
</dbReference>
<dbReference type="EMBL" id="MU155155">
    <property type="protein sequence ID" value="KAF9483307.1"/>
    <property type="molecule type" value="Genomic_DNA"/>
</dbReference>
<evidence type="ECO:0000313" key="3">
    <source>
        <dbReference type="Proteomes" id="UP000807469"/>
    </source>
</evidence>
<dbReference type="OrthoDB" id="3210262at2759"/>
<accession>A0A9P6CXT5</accession>
<keyword evidence="1" id="KW-0732">Signal</keyword>
<dbReference type="AlphaFoldDB" id="A0A9P6CXT5"/>
<comment type="caution">
    <text evidence="2">The sequence shown here is derived from an EMBL/GenBank/DDBJ whole genome shotgun (WGS) entry which is preliminary data.</text>
</comment>
<evidence type="ECO:0000313" key="2">
    <source>
        <dbReference type="EMBL" id="KAF9483307.1"/>
    </source>
</evidence>
<feature type="chain" id="PRO_5040246327" evidence="1">
    <location>
        <begin position="23"/>
        <end position="201"/>
    </location>
</feature>
<reference evidence="2" key="1">
    <citation type="submission" date="2020-11" db="EMBL/GenBank/DDBJ databases">
        <authorList>
            <consortium name="DOE Joint Genome Institute"/>
            <person name="Ahrendt S."/>
            <person name="Riley R."/>
            <person name="Andreopoulos W."/>
            <person name="Labutti K."/>
            <person name="Pangilinan J."/>
            <person name="Ruiz-Duenas F.J."/>
            <person name="Barrasa J.M."/>
            <person name="Sanchez-Garcia M."/>
            <person name="Camarero S."/>
            <person name="Miyauchi S."/>
            <person name="Serrano A."/>
            <person name="Linde D."/>
            <person name="Babiker R."/>
            <person name="Drula E."/>
            <person name="Ayuso-Fernandez I."/>
            <person name="Pacheco R."/>
            <person name="Padilla G."/>
            <person name="Ferreira P."/>
            <person name="Barriuso J."/>
            <person name="Kellner H."/>
            <person name="Castanera R."/>
            <person name="Alfaro M."/>
            <person name="Ramirez L."/>
            <person name="Pisabarro A.G."/>
            <person name="Kuo A."/>
            <person name="Tritt A."/>
            <person name="Lipzen A."/>
            <person name="He G."/>
            <person name="Yan M."/>
            <person name="Ng V."/>
            <person name="Cullen D."/>
            <person name="Martin F."/>
            <person name="Rosso M.-N."/>
            <person name="Henrissat B."/>
            <person name="Hibbett D."/>
            <person name="Martinez A.T."/>
            <person name="Grigoriev I.V."/>
        </authorList>
    </citation>
    <scope>NUCLEOTIDE SEQUENCE</scope>
    <source>
        <strain evidence="2">CIRM-BRFM 674</strain>
    </source>
</reference>
<proteinExistence type="predicted"/>
<gene>
    <name evidence="2" type="ORF">BDN70DRAFT_918513</name>
</gene>
<keyword evidence="3" id="KW-1185">Reference proteome</keyword>